<dbReference type="HOGENOM" id="CLU_006480_0_1_1"/>
<keyword evidence="8" id="KW-1133">Transmembrane helix</keyword>
<feature type="domain" description="Cadherin" evidence="11">
    <location>
        <begin position="158"/>
        <end position="243"/>
    </location>
</feature>
<dbReference type="Gene3D" id="2.60.40.60">
    <property type="entry name" value="Cadherins"/>
    <property type="match status" value="6"/>
</dbReference>
<evidence type="ECO:0000256" key="10">
    <source>
        <dbReference type="ARBA" id="ARBA00023180"/>
    </source>
</evidence>
<dbReference type="PANTHER" id="PTHR24028">
    <property type="entry name" value="CADHERIN-87A"/>
    <property type="match status" value="1"/>
</dbReference>
<dbReference type="PANTHER" id="PTHR24028:SF133">
    <property type="entry name" value="PROTOCADHERIN ALPHA-4"/>
    <property type="match status" value="1"/>
</dbReference>
<evidence type="ECO:0000256" key="6">
    <source>
        <dbReference type="ARBA" id="ARBA00022837"/>
    </source>
</evidence>
<accession>D0IQ13</accession>
<evidence type="ECO:0000313" key="12">
    <source>
        <dbReference type="EMBL" id="DAA06567.1"/>
    </source>
</evidence>
<dbReference type="SMART" id="SM00112">
    <property type="entry name" value="CA"/>
    <property type="match status" value="6"/>
</dbReference>
<dbReference type="FunFam" id="2.60.40.60:FF:000002">
    <property type="entry name" value="Protocadherin alpha 2"/>
    <property type="match status" value="1"/>
</dbReference>
<feature type="domain" description="Cadherin" evidence="11">
    <location>
        <begin position="244"/>
        <end position="351"/>
    </location>
</feature>
<dbReference type="FunFam" id="2.60.40.60:FF:000003">
    <property type="entry name" value="Protocadherin alpha 2"/>
    <property type="match status" value="1"/>
</dbReference>
<name>D0IQ13_ANOCA</name>
<proteinExistence type="predicted"/>
<dbReference type="InterPro" id="IPR050174">
    <property type="entry name" value="Protocadherin/Cadherin-CA"/>
</dbReference>
<dbReference type="Pfam" id="PF08266">
    <property type="entry name" value="Cadherin_2"/>
    <property type="match status" value="1"/>
</dbReference>
<evidence type="ECO:0000256" key="3">
    <source>
        <dbReference type="ARBA" id="ARBA00022692"/>
    </source>
</evidence>
<evidence type="ECO:0000256" key="1">
    <source>
        <dbReference type="ARBA" id="ARBA00004251"/>
    </source>
</evidence>
<dbReference type="GO" id="GO:0007156">
    <property type="term" value="P:homophilic cell adhesion via plasma membrane adhesion molecules"/>
    <property type="evidence" value="ECO:0007669"/>
    <property type="project" value="InterPro"/>
</dbReference>
<keyword evidence="2" id="KW-1003">Cell membrane</keyword>
<dbReference type="InterPro" id="IPR013164">
    <property type="entry name" value="Cadherin_N"/>
</dbReference>
<keyword evidence="9" id="KW-0472">Membrane</keyword>
<organism evidence="12">
    <name type="scientific">Anolis carolinensis</name>
    <name type="common">Green anole</name>
    <name type="synonym">American chameleon</name>
    <dbReference type="NCBI Taxonomy" id="28377"/>
    <lineage>
        <taxon>Eukaryota</taxon>
        <taxon>Metazoa</taxon>
        <taxon>Chordata</taxon>
        <taxon>Craniata</taxon>
        <taxon>Vertebrata</taxon>
        <taxon>Euteleostomi</taxon>
        <taxon>Lepidosauria</taxon>
        <taxon>Squamata</taxon>
        <taxon>Bifurcata</taxon>
        <taxon>Unidentata</taxon>
        <taxon>Episquamata</taxon>
        <taxon>Toxicofera</taxon>
        <taxon>Iguania</taxon>
        <taxon>Dactyloidae</taxon>
        <taxon>Anolis</taxon>
    </lineage>
</organism>
<dbReference type="InterPro" id="IPR020894">
    <property type="entry name" value="Cadherin_CS"/>
</dbReference>
<keyword evidence="10" id="KW-0325">Glycoprotein</keyword>
<dbReference type="FunFam" id="2.60.40.60:FF:000007">
    <property type="entry name" value="Protocadherin alpha 2"/>
    <property type="match status" value="1"/>
</dbReference>
<dbReference type="PROSITE" id="PS50268">
    <property type="entry name" value="CADHERIN_2"/>
    <property type="match status" value="6"/>
</dbReference>
<keyword evidence="4" id="KW-0732">Signal</keyword>
<evidence type="ECO:0000256" key="2">
    <source>
        <dbReference type="ARBA" id="ARBA00022475"/>
    </source>
</evidence>
<evidence type="ECO:0000259" key="11">
    <source>
        <dbReference type="PROSITE" id="PS50268"/>
    </source>
</evidence>
<feature type="domain" description="Cadherin" evidence="11">
    <location>
        <begin position="580"/>
        <end position="677"/>
    </location>
</feature>
<dbReference type="Bgee" id="ENSACAG00000022186">
    <property type="expression patterns" value="Expressed in testis and 1 other cell type or tissue"/>
</dbReference>
<dbReference type="FunFam" id="2.60.40.60:FF:000001">
    <property type="entry name" value="Protocadherin alpha 2"/>
    <property type="match status" value="1"/>
</dbReference>
<dbReference type="eggNOG" id="KOG3594">
    <property type="taxonomic scope" value="Eukaryota"/>
</dbReference>
<evidence type="ECO:0000256" key="5">
    <source>
        <dbReference type="ARBA" id="ARBA00022737"/>
    </source>
</evidence>
<evidence type="ECO:0000256" key="4">
    <source>
        <dbReference type="ARBA" id="ARBA00022729"/>
    </source>
</evidence>
<dbReference type="OMA" id="KEMFTID"/>
<dbReference type="EMBL" id="BK006913">
    <property type="protein sequence ID" value="DAA06567.1"/>
    <property type="molecule type" value="Genomic_DNA"/>
</dbReference>
<dbReference type="FunFam" id="2.60.40.60:FF:000233">
    <property type="entry name" value="Protocadherin gamma-A3 isoform 1"/>
    <property type="match status" value="1"/>
</dbReference>
<comment type="subcellular location">
    <subcellularLocation>
        <location evidence="1">Cell membrane</location>
        <topology evidence="1">Single-pass type I membrane protein</topology>
    </subcellularLocation>
</comment>
<dbReference type="FunFam" id="2.60.40.60:FF:000006">
    <property type="entry name" value="Protocadherin alpha 2"/>
    <property type="match status" value="1"/>
</dbReference>
<dbReference type="AlphaFoldDB" id="D0IQ13"/>
<dbReference type="PRINTS" id="PR00205">
    <property type="entry name" value="CADHERIN"/>
</dbReference>
<dbReference type="Pfam" id="PF00028">
    <property type="entry name" value="Cadherin"/>
    <property type="match status" value="5"/>
</dbReference>
<dbReference type="GO" id="GO:0005886">
    <property type="term" value="C:plasma membrane"/>
    <property type="evidence" value="ECO:0007669"/>
    <property type="project" value="UniProtKB-SubCell"/>
</dbReference>
<sequence>MVAWQNEPVMKQLLQLILLHTAWEMGSGQLHYSVPEESQHGTFVGRIAQDLGLEVSELVPRMFRLVAKGLKKDFFEVNVQNGILFVNSRIDREELCTDNTDCYIHLEVIVDKPLRVFHVEVEIRDINDNAPVFPANEQILSIAEVITPTGTRFPLEGASDADIGPNALLTYKLRPNDYFSVEQKTDGHHNKPLAIVLKKPLDREEIPTHHLLLTATDGGKPELTGTVQLVINVLDTNDNPPVFNQSVYMIKLVENAANGTLVIKLNATDLDERTNGEISYFFSAHIAPNFRKIFEINSNTGEVTVSGRVDFEARSVYDLQIVAEDKGNPPLSEHCKLIIEVLDVNDNAPEVSISSLSVPVPEDSPLGTVVALISISDKDSEANGQVTCSLWPTGLPFKLASTFKNYYSLVVAEHLDRENMAEYELMVMAHDHGVSSLSASSTVVVPISDINDNAPAFVQPPYTVFVKENNPPGAHIFTISAFDPDIAENSLISYWIDEKLWPLSSYISVHSESGKLYALQPLDYEELKLLEFQVNAKDAGLPSLCGNATIQVFVVDENDNAPAVTGQTEDNSILLVVPVPAGHMVGKIHALDADSGYNAWLRYELHEANSGPWRVGLYSGEISTIRSVDETEGSRNHNLRVLVKDHGKFQLSATATLSISLVTSAQAIQTNTRLPRTDESSKPKADIVNLYLIIAICSVSSLFLLVVITYVALRCQFQSKEPMVYGPGTATLVCASEVGSWSYSNRHSHILTGVNGEALAKNDLMVFSPNIPASSENGKQQDLLCGTVSIIHGRFSFLTLGFNTWAVMMTFLSD</sequence>
<keyword evidence="7" id="KW-0130">Cell adhesion</keyword>
<evidence type="ECO:0000256" key="9">
    <source>
        <dbReference type="ARBA" id="ARBA00023136"/>
    </source>
</evidence>
<dbReference type="SUPFAM" id="SSF49313">
    <property type="entry name" value="Cadherin-like"/>
    <property type="match status" value="6"/>
</dbReference>
<keyword evidence="3" id="KW-0812">Transmembrane</keyword>
<dbReference type="PROSITE" id="PS00232">
    <property type="entry name" value="CADHERIN_1"/>
    <property type="match status" value="4"/>
</dbReference>
<feature type="domain" description="Cadherin" evidence="11">
    <location>
        <begin position="352"/>
        <end position="457"/>
    </location>
</feature>
<feature type="domain" description="Cadherin" evidence="11">
    <location>
        <begin position="33"/>
        <end position="133"/>
    </location>
</feature>
<dbReference type="Pfam" id="PF16492">
    <property type="entry name" value="Cadherin_C_2"/>
    <property type="match status" value="1"/>
</dbReference>
<reference evidence="12" key="2">
    <citation type="submission" date="2009-09" db="EMBL/GenBank/DDBJ databases">
        <authorList>
            <person name="Jiang X.-J."/>
            <person name="Li S."/>
            <person name="Venkatesh B."/>
            <person name="Yu W.-P."/>
        </authorList>
    </citation>
    <scope>NUCLEOTIDE SEQUENCE</scope>
</reference>
<dbReference type="InterPro" id="IPR015919">
    <property type="entry name" value="Cadherin-like_sf"/>
</dbReference>
<dbReference type="CDD" id="cd11304">
    <property type="entry name" value="Cadherin_repeat"/>
    <property type="match status" value="6"/>
</dbReference>
<keyword evidence="5" id="KW-0677">Repeat</keyword>
<evidence type="ECO:0000256" key="7">
    <source>
        <dbReference type="ARBA" id="ARBA00022889"/>
    </source>
</evidence>
<dbReference type="GO" id="GO:0005509">
    <property type="term" value="F:calcium ion binding"/>
    <property type="evidence" value="ECO:0007669"/>
    <property type="project" value="UniProtKB-UniRule"/>
</dbReference>
<keyword evidence="6" id="KW-0106">Calcium</keyword>
<dbReference type="InterPro" id="IPR002126">
    <property type="entry name" value="Cadherin-like_dom"/>
</dbReference>
<feature type="domain" description="Cadherin" evidence="11">
    <location>
        <begin position="458"/>
        <end position="564"/>
    </location>
</feature>
<dbReference type="InterPro" id="IPR032455">
    <property type="entry name" value="Cadherin_C"/>
</dbReference>
<reference evidence="12" key="1">
    <citation type="journal article" date="2009" name="PLoS ONE">
        <title>Identification and comparative analysis of the protocadherin cluster in a reptile, the green anole lizard.</title>
        <authorList>
            <person name="Jiang X.J."/>
            <person name="Li S."/>
            <person name="Ravi V."/>
            <person name="Venkatesh B."/>
            <person name="Yu W.P."/>
        </authorList>
    </citation>
    <scope>NUCLEOTIDE SEQUENCE</scope>
</reference>
<evidence type="ECO:0000256" key="8">
    <source>
        <dbReference type="ARBA" id="ARBA00022989"/>
    </source>
</evidence>
<protein>
    <submittedName>
        <fullName evidence="12">Protocadherin alpha 8 unspliced isoform</fullName>
    </submittedName>
</protein>